<protein>
    <recommendedName>
        <fullName evidence="3">DNA-binding protein</fullName>
    </recommendedName>
</protein>
<dbReference type="InterPro" id="IPR010982">
    <property type="entry name" value="Lambda_DNA-bd_dom_sf"/>
</dbReference>
<dbReference type="EMBL" id="JBFNFH010000014">
    <property type="protein sequence ID" value="MFM1525237.1"/>
    <property type="molecule type" value="Genomic_DNA"/>
</dbReference>
<name>A0ABW9F773_9FIRM</name>
<dbReference type="RefSeq" id="WP_408126734.1">
    <property type="nucleotide sequence ID" value="NZ_JBFNFH010000014.1"/>
</dbReference>
<comment type="caution">
    <text evidence="1">The sequence shown here is derived from an EMBL/GenBank/DDBJ whole genome shotgun (WGS) entry which is preliminary data.</text>
</comment>
<dbReference type="Proteomes" id="UP001629536">
    <property type="component" value="Unassembled WGS sequence"/>
</dbReference>
<evidence type="ECO:0008006" key="3">
    <source>
        <dbReference type="Google" id="ProtNLM"/>
    </source>
</evidence>
<gene>
    <name evidence="1" type="ORF">ABGF40_06060</name>
</gene>
<evidence type="ECO:0000313" key="2">
    <source>
        <dbReference type="Proteomes" id="UP001629536"/>
    </source>
</evidence>
<organism evidence="1 2">
    <name type="scientific">Helcococcus bovis</name>
    <dbReference type="NCBI Taxonomy" id="3153252"/>
    <lineage>
        <taxon>Bacteria</taxon>
        <taxon>Bacillati</taxon>
        <taxon>Bacillota</taxon>
        <taxon>Tissierellia</taxon>
        <taxon>Tissierellales</taxon>
        <taxon>Peptoniphilaceae</taxon>
        <taxon>Helcococcus</taxon>
    </lineage>
</organism>
<dbReference type="InterPro" id="IPR009061">
    <property type="entry name" value="DNA-bd_dom_put_sf"/>
</dbReference>
<dbReference type="SUPFAM" id="SSF46955">
    <property type="entry name" value="Putative DNA-binding domain"/>
    <property type="match status" value="1"/>
</dbReference>
<sequence>MNELKEIMTRKELAIYLGTSTKTIERYEAKGLKPTKPERLVFYLKKDILDFFEKEGNKTK</sequence>
<keyword evidence="2" id="KW-1185">Reference proteome</keyword>
<reference evidence="1 2" key="1">
    <citation type="journal article" date="2024" name="Front. Microbiol.">
        <title>Pangenomic and biochemical analyses of Helcococcus ovis reveal widespread tetracycline resistance and a novel bacterial species, Helcococcus bovis.</title>
        <authorList>
            <person name="Cunha F."/>
            <person name="Zhai Y."/>
            <person name="Casaro S."/>
            <person name="Jones K.L."/>
            <person name="Hernandez M."/>
            <person name="Bisinotto R.S."/>
            <person name="Kariyawasam S."/>
            <person name="Brown M.B."/>
            <person name="Phillips A."/>
            <person name="Jeong K.C."/>
            <person name="Galvao K.N."/>
        </authorList>
    </citation>
    <scope>NUCLEOTIDE SEQUENCE [LARGE SCALE GENOMIC DNA]</scope>
    <source>
        <strain evidence="1 2">KG197</strain>
    </source>
</reference>
<evidence type="ECO:0000313" key="1">
    <source>
        <dbReference type="EMBL" id="MFM1525237.1"/>
    </source>
</evidence>
<proteinExistence type="predicted"/>
<accession>A0ABW9F773</accession>
<dbReference type="Gene3D" id="1.10.260.40">
    <property type="entry name" value="lambda repressor-like DNA-binding domains"/>
    <property type="match status" value="1"/>
</dbReference>